<protein>
    <submittedName>
        <fullName evidence="1">Uncharacterized protein</fullName>
    </submittedName>
</protein>
<name>A0ABD2CTT0_VESMC</name>
<organism evidence="1 2">
    <name type="scientific">Vespula maculifrons</name>
    <name type="common">Eastern yellow jacket</name>
    <name type="synonym">Wasp</name>
    <dbReference type="NCBI Taxonomy" id="7453"/>
    <lineage>
        <taxon>Eukaryota</taxon>
        <taxon>Metazoa</taxon>
        <taxon>Ecdysozoa</taxon>
        <taxon>Arthropoda</taxon>
        <taxon>Hexapoda</taxon>
        <taxon>Insecta</taxon>
        <taxon>Pterygota</taxon>
        <taxon>Neoptera</taxon>
        <taxon>Endopterygota</taxon>
        <taxon>Hymenoptera</taxon>
        <taxon>Apocrita</taxon>
        <taxon>Aculeata</taxon>
        <taxon>Vespoidea</taxon>
        <taxon>Vespidae</taxon>
        <taxon>Vespinae</taxon>
        <taxon>Vespula</taxon>
    </lineage>
</organism>
<dbReference type="Proteomes" id="UP001607303">
    <property type="component" value="Unassembled WGS sequence"/>
</dbReference>
<keyword evidence="2" id="KW-1185">Reference proteome</keyword>
<proteinExistence type="predicted"/>
<gene>
    <name evidence="1" type="ORF">V1477_003184</name>
</gene>
<dbReference type="EMBL" id="JAYRBN010000031">
    <property type="protein sequence ID" value="KAL2748541.1"/>
    <property type="molecule type" value="Genomic_DNA"/>
</dbReference>
<accession>A0ABD2CTT0</accession>
<sequence>MLRKIKWCSGDTLPPVELYKATDFDSGIKWCSGDTLPPVKLYKATDFDSGSSLATNFHYSYRNTFSTHASQVKEKKLNGVVGYACSASKREELVIKWCSGDTLPPVKLYKATDFDSGSSLATNFHHSYRNTSSTHAPQVKEKKLDGVVGSGLSPTITVTSLVVFWTSTRELRNFHGMP</sequence>
<evidence type="ECO:0000313" key="2">
    <source>
        <dbReference type="Proteomes" id="UP001607303"/>
    </source>
</evidence>
<dbReference type="AlphaFoldDB" id="A0ABD2CTT0"/>
<reference evidence="1 2" key="1">
    <citation type="journal article" date="2024" name="Ann. Entomol. Soc. Am.">
        <title>Genomic analyses of the southern and eastern yellowjacket wasps (Hymenoptera: Vespidae) reveal evolutionary signatures of social life.</title>
        <authorList>
            <person name="Catto M.A."/>
            <person name="Caine P.B."/>
            <person name="Orr S.E."/>
            <person name="Hunt B.G."/>
            <person name="Goodisman M.A.D."/>
        </authorList>
    </citation>
    <scope>NUCLEOTIDE SEQUENCE [LARGE SCALE GENOMIC DNA]</scope>
    <source>
        <strain evidence="1">232</strain>
        <tissue evidence="1">Head and thorax</tissue>
    </source>
</reference>
<comment type="caution">
    <text evidence="1">The sequence shown here is derived from an EMBL/GenBank/DDBJ whole genome shotgun (WGS) entry which is preliminary data.</text>
</comment>
<evidence type="ECO:0000313" key="1">
    <source>
        <dbReference type="EMBL" id="KAL2748541.1"/>
    </source>
</evidence>